<dbReference type="EMBL" id="CP049056">
    <property type="protein sequence ID" value="QIE54183.1"/>
    <property type="molecule type" value="Genomic_DNA"/>
</dbReference>
<evidence type="ECO:0000313" key="1">
    <source>
        <dbReference type="EMBL" id="QIE54183.1"/>
    </source>
</evidence>
<dbReference type="AlphaFoldDB" id="A0A7L5BTQ2"/>
<evidence type="ECO:0000313" key="2">
    <source>
        <dbReference type="Proteomes" id="UP000503336"/>
    </source>
</evidence>
<sequence>MMLSPALPVKDALRSLRTGLAAGREVIRPLRSLVPPPVGGLVDDFMHRIDRIGLRVEHETSRAVHSMLDHSTPQERNTWTLARMATDPAGPTAFAERLYFGLEIAFERLSLPSELLSEMLAARAFDRTLRSTPPPGDSFDLAAALLIEADAGMFAPPPPFAVRASAADRRLALFAVMLWLLVDPDDDPDEQALLDICIDAAAALGRQIAELPDDRAAIRRLLSEYARLI</sequence>
<gene>
    <name evidence="1" type="ORF">G5B40_01220</name>
</gene>
<organism evidence="1 2">
    <name type="scientific">Pikeienuella piscinae</name>
    <dbReference type="NCBI Taxonomy" id="2748098"/>
    <lineage>
        <taxon>Bacteria</taxon>
        <taxon>Pseudomonadati</taxon>
        <taxon>Pseudomonadota</taxon>
        <taxon>Alphaproteobacteria</taxon>
        <taxon>Rhodobacterales</taxon>
        <taxon>Paracoccaceae</taxon>
        <taxon>Pikeienuella</taxon>
    </lineage>
</organism>
<protein>
    <submittedName>
        <fullName evidence="1">Uncharacterized protein</fullName>
    </submittedName>
</protein>
<accession>A0A7L5BTQ2</accession>
<keyword evidence="2" id="KW-1185">Reference proteome</keyword>
<name>A0A7L5BTQ2_9RHOB</name>
<dbReference type="Proteomes" id="UP000503336">
    <property type="component" value="Chromosome"/>
</dbReference>
<proteinExistence type="predicted"/>
<dbReference type="KEGG" id="hdh:G5B40_01220"/>
<reference evidence="1 2" key="1">
    <citation type="submission" date="2020-02" db="EMBL/GenBank/DDBJ databases">
        <title>complete genome sequence of Rhodobacteraceae bacterium.</title>
        <authorList>
            <person name="Park J."/>
            <person name="Kim Y.-S."/>
            <person name="Kim K.-H."/>
        </authorList>
    </citation>
    <scope>NUCLEOTIDE SEQUENCE [LARGE SCALE GENOMIC DNA]</scope>
    <source>
        <strain evidence="1 2">RR4-56</strain>
    </source>
</reference>